<protein>
    <recommendedName>
        <fullName evidence="2">Peptidase S9 prolyl oligopeptidase catalytic domain-containing protein</fullName>
    </recommendedName>
</protein>
<dbReference type="AlphaFoldDB" id="X0Z1Y5"/>
<evidence type="ECO:0000313" key="3">
    <source>
        <dbReference type="EMBL" id="GAG42656.1"/>
    </source>
</evidence>
<dbReference type="Pfam" id="PF00326">
    <property type="entry name" value="Peptidase_S9"/>
    <property type="match status" value="1"/>
</dbReference>
<name>X0Z1Y5_9ZZZZ</name>
<dbReference type="EMBL" id="BARS01055061">
    <property type="protein sequence ID" value="GAG42656.1"/>
    <property type="molecule type" value="Genomic_DNA"/>
</dbReference>
<feature type="non-terminal residue" evidence="3">
    <location>
        <position position="1"/>
    </location>
</feature>
<comment type="caution">
    <text evidence="3">The sequence shown here is derived from an EMBL/GenBank/DDBJ whole genome shotgun (WGS) entry which is preliminary data.</text>
</comment>
<evidence type="ECO:0000259" key="2">
    <source>
        <dbReference type="Pfam" id="PF00326"/>
    </source>
</evidence>
<accession>X0Z1Y5</accession>
<dbReference type="InterPro" id="IPR001375">
    <property type="entry name" value="Peptidase_S9_cat"/>
</dbReference>
<proteinExistence type="predicted"/>
<dbReference type="InterPro" id="IPR029058">
    <property type="entry name" value="AB_hydrolase_fold"/>
</dbReference>
<dbReference type="InterPro" id="IPR050300">
    <property type="entry name" value="GDXG_lipolytic_enzyme"/>
</dbReference>
<feature type="non-terminal residue" evidence="3">
    <location>
        <position position="209"/>
    </location>
</feature>
<reference evidence="3" key="1">
    <citation type="journal article" date="2014" name="Front. Microbiol.">
        <title>High frequency of phylogenetically diverse reductive dehalogenase-homologous genes in deep subseafloor sedimentary metagenomes.</title>
        <authorList>
            <person name="Kawai M."/>
            <person name="Futagami T."/>
            <person name="Toyoda A."/>
            <person name="Takaki Y."/>
            <person name="Nishi S."/>
            <person name="Hori S."/>
            <person name="Arai W."/>
            <person name="Tsubouchi T."/>
            <person name="Morono Y."/>
            <person name="Uchiyama I."/>
            <person name="Ito T."/>
            <person name="Fujiyama A."/>
            <person name="Inagaki F."/>
            <person name="Takami H."/>
        </authorList>
    </citation>
    <scope>NUCLEOTIDE SEQUENCE</scope>
    <source>
        <strain evidence="3">Expedition CK06-06</strain>
    </source>
</reference>
<dbReference type="SUPFAM" id="SSF53474">
    <property type="entry name" value="alpha/beta-Hydrolases"/>
    <property type="match status" value="1"/>
</dbReference>
<evidence type="ECO:0000256" key="1">
    <source>
        <dbReference type="ARBA" id="ARBA00022801"/>
    </source>
</evidence>
<feature type="domain" description="Peptidase S9 prolyl oligopeptidase catalytic" evidence="2">
    <location>
        <begin position="49"/>
        <end position="177"/>
    </location>
</feature>
<dbReference type="GO" id="GO:0008236">
    <property type="term" value="F:serine-type peptidase activity"/>
    <property type="evidence" value="ECO:0007669"/>
    <property type="project" value="InterPro"/>
</dbReference>
<dbReference type="PANTHER" id="PTHR48081">
    <property type="entry name" value="AB HYDROLASE SUPERFAMILY PROTEIN C4A8.06C"/>
    <property type="match status" value="1"/>
</dbReference>
<organism evidence="3">
    <name type="scientific">marine sediment metagenome</name>
    <dbReference type="NCBI Taxonomy" id="412755"/>
    <lineage>
        <taxon>unclassified sequences</taxon>
        <taxon>metagenomes</taxon>
        <taxon>ecological metagenomes</taxon>
    </lineage>
</organism>
<dbReference type="PANTHER" id="PTHR48081:SF6">
    <property type="entry name" value="PEPTIDASE S9 PROLYL OLIGOPEPTIDASE CATALYTIC DOMAIN-CONTAINING PROTEIN"/>
    <property type="match status" value="1"/>
</dbReference>
<sequence>WLTSQGITCILLKYRVPDSGPAWHQSCHCHIHPKAPTALEDAQRTLGLVRLNASRWHINPNKIGVIGFSAGGYMVADLSTHFKKRAYKPIDAADKESCHPDFAVALYPGHMRVDGKRFTLNPNIHFTKGTPPTFLLQAENDPEDNINNSLLYYIGLKNAGVPVEMHLYAHGGHAFGLRATKFSITRWPTLAETWLHSIGMLTRRILVHN</sequence>
<dbReference type="Gene3D" id="3.40.50.1820">
    <property type="entry name" value="alpha/beta hydrolase"/>
    <property type="match status" value="1"/>
</dbReference>
<dbReference type="GO" id="GO:0006508">
    <property type="term" value="P:proteolysis"/>
    <property type="evidence" value="ECO:0007669"/>
    <property type="project" value="InterPro"/>
</dbReference>
<gene>
    <name evidence="3" type="ORF">S01H1_81372</name>
</gene>
<keyword evidence="1" id="KW-0378">Hydrolase</keyword>